<name>A0A1U8B1H2_NELNU</name>
<protein>
    <submittedName>
        <fullName evidence="2">F-box protein CPR30-like</fullName>
    </submittedName>
</protein>
<gene>
    <name evidence="2" type="primary">LOC104609821</name>
</gene>
<dbReference type="Pfam" id="PF08268">
    <property type="entry name" value="FBA_3"/>
    <property type="match status" value="1"/>
</dbReference>
<dbReference type="SUPFAM" id="SSF81383">
    <property type="entry name" value="F-box domain"/>
    <property type="match status" value="1"/>
</dbReference>
<dbReference type="InterPro" id="IPR001810">
    <property type="entry name" value="F-box_dom"/>
</dbReference>
<accession>A0A1U8B1H2</accession>
<dbReference type="OMA" id="YECEARI"/>
<dbReference type="InterPro" id="IPR011043">
    <property type="entry name" value="Gal_Oxase/kelch_b-propeller"/>
</dbReference>
<evidence type="ECO:0000313" key="2">
    <source>
        <dbReference type="RefSeq" id="XP_010274506.1"/>
    </source>
</evidence>
<dbReference type="KEGG" id="nnu:104609821"/>
<dbReference type="RefSeq" id="XP_010274506.1">
    <property type="nucleotide sequence ID" value="XM_010276204.2"/>
</dbReference>
<dbReference type="GeneID" id="104609821"/>
<dbReference type="InterPro" id="IPR050796">
    <property type="entry name" value="SCF_F-box_component"/>
</dbReference>
<dbReference type="OrthoDB" id="591557at2759"/>
<dbReference type="PANTHER" id="PTHR31672">
    <property type="entry name" value="BNACNNG10540D PROTEIN"/>
    <property type="match status" value="1"/>
</dbReference>
<dbReference type="InterPro" id="IPR013187">
    <property type="entry name" value="F-box-assoc_dom_typ3"/>
</dbReference>
<dbReference type="CDD" id="cd22157">
    <property type="entry name" value="F-box_AtFBW1-like"/>
    <property type="match status" value="1"/>
</dbReference>
<dbReference type="NCBIfam" id="TIGR01640">
    <property type="entry name" value="F_box_assoc_1"/>
    <property type="match status" value="1"/>
</dbReference>
<dbReference type="PROSITE" id="PS50181">
    <property type="entry name" value="FBOX"/>
    <property type="match status" value="1"/>
</dbReference>
<dbReference type="SMART" id="SM00256">
    <property type="entry name" value="FBOX"/>
    <property type="match status" value="1"/>
</dbReference>
<sequence length="363" mass="40696">MASIIPEEIMVDILSRLPAKSLLRFRCVCKSWYTLLHRPSFIQIHLNRAVETENDRKIILTCSGTRSLYSVDYDACDKAVLLKHPLGKSVVELLGSCNGLLCTKASDTGDMFIWNPSTGEYNIVPKTDTKPWNDSEVWRLAVFGFAFDPMIHDYKLVKIVSIYKADIHFCESEVEVYTLGSNSWRRIPHIPFKIFGYYAGVLVNGALHWMASNGSSELIASFDAITEECREIPKPQSASEQLFNLGVLGGCLCVSTAHGVGVMIELWMMKDYGVGESWTKIFTILQPMRTTPLRYLKPLGYMKNDEILVERGDGKLVLYNPIAATIRDLCIQGISATWFNTEILVGSLVSLYTQNGVDGQQQA</sequence>
<dbReference type="Proteomes" id="UP000189703">
    <property type="component" value="Unplaced"/>
</dbReference>
<dbReference type="Gene3D" id="1.20.1280.50">
    <property type="match status" value="1"/>
</dbReference>
<evidence type="ECO:0000313" key="1">
    <source>
        <dbReference type="Proteomes" id="UP000189703"/>
    </source>
</evidence>
<dbReference type="SUPFAM" id="SSF50965">
    <property type="entry name" value="Galactose oxidase, central domain"/>
    <property type="match status" value="1"/>
</dbReference>
<dbReference type="Pfam" id="PF00646">
    <property type="entry name" value="F-box"/>
    <property type="match status" value="1"/>
</dbReference>
<keyword evidence="1" id="KW-1185">Reference proteome</keyword>
<dbReference type="InterPro" id="IPR036047">
    <property type="entry name" value="F-box-like_dom_sf"/>
</dbReference>
<dbReference type="AlphaFoldDB" id="A0A1U8B1H2"/>
<organism evidence="1 2">
    <name type="scientific">Nelumbo nucifera</name>
    <name type="common">Sacred lotus</name>
    <dbReference type="NCBI Taxonomy" id="4432"/>
    <lineage>
        <taxon>Eukaryota</taxon>
        <taxon>Viridiplantae</taxon>
        <taxon>Streptophyta</taxon>
        <taxon>Embryophyta</taxon>
        <taxon>Tracheophyta</taxon>
        <taxon>Spermatophyta</taxon>
        <taxon>Magnoliopsida</taxon>
        <taxon>Proteales</taxon>
        <taxon>Nelumbonaceae</taxon>
        <taxon>Nelumbo</taxon>
    </lineage>
</organism>
<dbReference type="InterPro" id="IPR017451">
    <property type="entry name" value="F-box-assoc_interact_dom"/>
</dbReference>
<reference evidence="2" key="1">
    <citation type="submission" date="2025-08" db="UniProtKB">
        <authorList>
            <consortium name="RefSeq"/>
        </authorList>
    </citation>
    <scope>IDENTIFICATION</scope>
</reference>
<dbReference type="PANTHER" id="PTHR31672:SF13">
    <property type="entry name" value="F-BOX PROTEIN CPR30-LIKE"/>
    <property type="match status" value="1"/>
</dbReference>
<proteinExistence type="predicted"/>